<dbReference type="PROSITE" id="PS50943">
    <property type="entry name" value="HTH_CROC1"/>
    <property type="match status" value="1"/>
</dbReference>
<dbReference type="SMART" id="SM00028">
    <property type="entry name" value="TPR"/>
    <property type="match status" value="6"/>
</dbReference>
<dbReference type="GO" id="GO:0003677">
    <property type="term" value="F:DNA binding"/>
    <property type="evidence" value="ECO:0007669"/>
    <property type="project" value="InterPro"/>
</dbReference>
<dbReference type="PANTHER" id="PTHR46630:SF1">
    <property type="entry name" value="TETRATRICOPEPTIDE REPEAT PROTEIN 29"/>
    <property type="match status" value="1"/>
</dbReference>
<dbReference type="CDD" id="cd00093">
    <property type="entry name" value="HTH_XRE"/>
    <property type="match status" value="1"/>
</dbReference>
<evidence type="ECO:0000256" key="3">
    <source>
        <dbReference type="ARBA" id="ARBA00022737"/>
    </source>
</evidence>
<dbReference type="Pfam" id="PF13181">
    <property type="entry name" value="TPR_8"/>
    <property type="match status" value="1"/>
</dbReference>
<name>A0A1I6TNS7_9BACL</name>
<dbReference type="AlphaFoldDB" id="A0A1I6TNS7"/>
<evidence type="ECO:0000256" key="4">
    <source>
        <dbReference type="ARBA" id="ARBA00022803"/>
    </source>
</evidence>
<dbReference type="InterPro" id="IPR051476">
    <property type="entry name" value="Bac_ResReg_Asp_Phosphatase"/>
</dbReference>
<dbReference type="InterPro" id="IPR001387">
    <property type="entry name" value="Cro/C1-type_HTH"/>
</dbReference>
<gene>
    <name evidence="8" type="ORF">SAMN05444972_110155</name>
</gene>
<protein>
    <submittedName>
        <fullName evidence="8">Helix-turn-helix</fullName>
    </submittedName>
</protein>
<evidence type="ECO:0000256" key="2">
    <source>
        <dbReference type="ARBA" id="ARBA00022490"/>
    </source>
</evidence>
<dbReference type="EMBL" id="FPAA01000010">
    <property type="protein sequence ID" value="SFS90627.1"/>
    <property type="molecule type" value="Genomic_DNA"/>
</dbReference>
<keyword evidence="3" id="KW-0677">Repeat</keyword>
<feature type="domain" description="HTH cro/C1-type" evidence="7">
    <location>
        <begin position="13"/>
        <end position="66"/>
    </location>
</feature>
<comment type="similarity">
    <text evidence="5">Belongs to the Rap family.</text>
</comment>
<dbReference type="SMART" id="SM00530">
    <property type="entry name" value="HTH_XRE"/>
    <property type="match status" value="1"/>
</dbReference>
<evidence type="ECO:0000256" key="6">
    <source>
        <dbReference type="PROSITE-ProRule" id="PRU00339"/>
    </source>
</evidence>
<feature type="repeat" description="TPR" evidence="6">
    <location>
        <begin position="319"/>
        <end position="352"/>
    </location>
</feature>
<organism evidence="8 9">
    <name type="scientific">Marininema halotolerans</name>
    <dbReference type="NCBI Taxonomy" id="1155944"/>
    <lineage>
        <taxon>Bacteria</taxon>
        <taxon>Bacillati</taxon>
        <taxon>Bacillota</taxon>
        <taxon>Bacilli</taxon>
        <taxon>Bacillales</taxon>
        <taxon>Thermoactinomycetaceae</taxon>
        <taxon>Marininema</taxon>
    </lineage>
</organism>
<dbReference type="SUPFAM" id="SSF48452">
    <property type="entry name" value="TPR-like"/>
    <property type="match status" value="2"/>
</dbReference>
<dbReference type="GO" id="GO:0005737">
    <property type="term" value="C:cytoplasm"/>
    <property type="evidence" value="ECO:0007669"/>
    <property type="project" value="UniProtKB-SubCell"/>
</dbReference>
<dbReference type="PANTHER" id="PTHR46630">
    <property type="entry name" value="TETRATRICOPEPTIDE REPEAT PROTEIN 29"/>
    <property type="match status" value="1"/>
</dbReference>
<dbReference type="Gene3D" id="1.10.260.40">
    <property type="entry name" value="lambda repressor-like DNA-binding domains"/>
    <property type="match status" value="1"/>
</dbReference>
<evidence type="ECO:0000313" key="8">
    <source>
        <dbReference type="EMBL" id="SFS90627.1"/>
    </source>
</evidence>
<keyword evidence="2" id="KW-0963">Cytoplasm</keyword>
<sequence>MEPTKLKDVGEAIRKVRKSKGLRLEDLADERISPATISNIERGLAHVNISKIYYIVEKLGLSFSEVPNLIIEQEEENNELKFTLESIETLIELEGEPTTIFSMLDNIQIEDNHLYAPVLQYIKGKAYLYTKNWIKAERCYGLAISLSNQNDSKENIEAISFLDLSFCCYYQNDIEKALEFVNSGLAAFRDEEERQYVKFTLIRNKIVFLERLGRLAEGLKVIQDIWDDILKHRNTDTVLTFYIIRAELLRKTELIDDAIRFAKEGLQLARLNKHYLSIFELLTILGNLYTTIEEWSKAELCFNNSLASRHLLPRKESLTDNYIGLGILKIQQDKQHEAKELFKKAIENAEKHDDAPKLTYALRVMGDFWKSNGEKLEAISYYKSALELAKRFNYKRAESQLYIRLTQCHQDTDQKEFEKCLLNIYQAQLELKNGEDDIFEKE</sequence>
<dbReference type="Pfam" id="PF01381">
    <property type="entry name" value="HTH_3"/>
    <property type="match status" value="1"/>
</dbReference>
<comment type="subcellular location">
    <subcellularLocation>
        <location evidence="1">Cytoplasm</location>
    </subcellularLocation>
</comment>
<proteinExistence type="inferred from homology"/>
<reference evidence="9" key="1">
    <citation type="submission" date="2016-10" db="EMBL/GenBank/DDBJ databases">
        <authorList>
            <person name="Varghese N."/>
            <person name="Submissions S."/>
        </authorList>
    </citation>
    <scope>NUCLEOTIDE SEQUENCE [LARGE SCALE GENOMIC DNA]</scope>
    <source>
        <strain evidence="9">DSM 45789</strain>
    </source>
</reference>
<dbReference type="SUPFAM" id="SSF47413">
    <property type="entry name" value="lambda repressor-like DNA-binding domains"/>
    <property type="match status" value="1"/>
</dbReference>
<dbReference type="InterPro" id="IPR019734">
    <property type="entry name" value="TPR_rpt"/>
</dbReference>
<keyword evidence="9" id="KW-1185">Reference proteome</keyword>
<dbReference type="Gene3D" id="1.25.40.10">
    <property type="entry name" value="Tetratricopeptide repeat domain"/>
    <property type="match status" value="2"/>
</dbReference>
<dbReference type="RefSeq" id="WP_091838221.1">
    <property type="nucleotide sequence ID" value="NZ_FPAA01000010.1"/>
</dbReference>
<dbReference type="Proteomes" id="UP000198660">
    <property type="component" value="Unassembled WGS sequence"/>
</dbReference>
<dbReference type="PROSITE" id="PS50005">
    <property type="entry name" value="TPR"/>
    <property type="match status" value="1"/>
</dbReference>
<evidence type="ECO:0000256" key="5">
    <source>
        <dbReference type="ARBA" id="ARBA00038253"/>
    </source>
</evidence>
<evidence type="ECO:0000313" key="9">
    <source>
        <dbReference type="Proteomes" id="UP000198660"/>
    </source>
</evidence>
<accession>A0A1I6TNS7</accession>
<keyword evidence="4 6" id="KW-0802">TPR repeat</keyword>
<dbReference type="OrthoDB" id="1150409at2"/>
<dbReference type="InterPro" id="IPR011990">
    <property type="entry name" value="TPR-like_helical_dom_sf"/>
</dbReference>
<dbReference type="InterPro" id="IPR010982">
    <property type="entry name" value="Lambda_DNA-bd_dom_sf"/>
</dbReference>
<evidence type="ECO:0000256" key="1">
    <source>
        <dbReference type="ARBA" id="ARBA00004496"/>
    </source>
</evidence>
<evidence type="ECO:0000259" key="7">
    <source>
        <dbReference type="PROSITE" id="PS50943"/>
    </source>
</evidence>